<dbReference type="SUPFAM" id="SSF56214">
    <property type="entry name" value="4'-phosphopantetheinyl transferase"/>
    <property type="match status" value="1"/>
</dbReference>
<evidence type="ECO:0000256" key="1">
    <source>
        <dbReference type="ARBA" id="ARBA00022679"/>
    </source>
</evidence>
<dbReference type="Pfam" id="PF01648">
    <property type="entry name" value="ACPS"/>
    <property type="match status" value="1"/>
</dbReference>
<dbReference type="RefSeq" id="WP_397023613.1">
    <property type="nucleotide sequence ID" value="NZ_JBITMB010000006.1"/>
</dbReference>
<sequence length="246" mass="26362">MLAALLPAPVAVEEVFAEGTGALLPEEEALVTGAGPRRRRDVADGRTCARRALSRLGAPSGPLLRTGSGAPLWPPGVVGSITHCAGYRAAAVAWRRELPVLGLDAEPGLPVPRRVLDGIALPEEREWLERLDAERPEVAWGRLLFSAKESVYKAWSPLTGRWLGFTDAVISVDAAAGTFTARLPRGGRVARFDGCWGAGGGLLVTAVIRAVFRPDRESQARLRGARQPKGTVRQWPTRHDADSSAR</sequence>
<name>A0ABW8A9Y2_9ACTN</name>
<dbReference type="InterPro" id="IPR041354">
    <property type="entry name" value="4PPT_N"/>
</dbReference>
<feature type="domain" description="4'-phosphopantetheinyl transferase N-terminal" evidence="4">
    <location>
        <begin position="26"/>
        <end position="93"/>
    </location>
</feature>
<dbReference type="PANTHER" id="PTHR38096">
    <property type="entry name" value="ENTEROBACTIN SYNTHASE COMPONENT D"/>
    <property type="match status" value="1"/>
</dbReference>
<dbReference type="InterPro" id="IPR003542">
    <property type="entry name" value="Enbac_synth_compD-like"/>
</dbReference>
<feature type="domain" description="4'-phosphopantetheinyl transferase" evidence="3">
    <location>
        <begin position="101"/>
        <end position="176"/>
    </location>
</feature>
<accession>A0ABW8A9Y2</accession>
<comment type="caution">
    <text evidence="5">The sequence shown here is derived from an EMBL/GenBank/DDBJ whole genome shotgun (WGS) entry which is preliminary data.</text>
</comment>
<dbReference type="PANTHER" id="PTHR38096:SF1">
    <property type="entry name" value="ENTEROBACTIN SYNTHASE COMPONENT D"/>
    <property type="match status" value="1"/>
</dbReference>
<proteinExistence type="predicted"/>
<dbReference type="Pfam" id="PF17837">
    <property type="entry name" value="4PPT_N"/>
    <property type="match status" value="1"/>
</dbReference>
<keyword evidence="6" id="KW-1185">Reference proteome</keyword>
<evidence type="ECO:0000259" key="3">
    <source>
        <dbReference type="Pfam" id="PF01648"/>
    </source>
</evidence>
<evidence type="ECO:0000256" key="2">
    <source>
        <dbReference type="SAM" id="MobiDB-lite"/>
    </source>
</evidence>
<evidence type="ECO:0000259" key="4">
    <source>
        <dbReference type="Pfam" id="PF17837"/>
    </source>
</evidence>
<dbReference type="InterPro" id="IPR008278">
    <property type="entry name" value="4-PPantetheinyl_Trfase_dom"/>
</dbReference>
<protein>
    <submittedName>
        <fullName evidence="5">4'-phosphopantetheinyl transferase</fullName>
    </submittedName>
</protein>
<feature type="compositionally biased region" description="Basic and acidic residues" evidence="2">
    <location>
        <begin position="237"/>
        <end position="246"/>
    </location>
</feature>
<dbReference type="EMBL" id="JBITMB010000006">
    <property type="protein sequence ID" value="MFI7443453.1"/>
    <property type="molecule type" value="Genomic_DNA"/>
</dbReference>
<dbReference type="Proteomes" id="UP001612928">
    <property type="component" value="Unassembled WGS sequence"/>
</dbReference>
<keyword evidence="1 5" id="KW-0808">Transferase</keyword>
<dbReference type="InterPro" id="IPR037143">
    <property type="entry name" value="4-PPantetheinyl_Trfase_dom_sf"/>
</dbReference>
<evidence type="ECO:0000313" key="5">
    <source>
        <dbReference type="EMBL" id="MFI7443453.1"/>
    </source>
</evidence>
<reference evidence="5 6" key="1">
    <citation type="submission" date="2024-10" db="EMBL/GenBank/DDBJ databases">
        <title>The Natural Products Discovery Center: Release of the First 8490 Sequenced Strains for Exploring Actinobacteria Biosynthetic Diversity.</title>
        <authorList>
            <person name="Kalkreuter E."/>
            <person name="Kautsar S.A."/>
            <person name="Yang D."/>
            <person name="Bader C.D."/>
            <person name="Teijaro C.N."/>
            <person name="Fluegel L."/>
            <person name="Davis C.M."/>
            <person name="Simpson J.R."/>
            <person name="Lauterbach L."/>
            <person name="Steele A.D."/>
            <person name="Gui C."/>
            <person name="Meng S."/>
            <person name="Li G."/>
            <person name="Viehrig K."/>
            <person name="Ye F."/>
            <person name="Su P."/>
            <person name="Kiefer A.F."/>
            <person name="Nichols A."/>
            <person name="Cepeda A.J."/>
            <person name="Yan W."/>
            <person name="Fan B."/>
            <person name="Jiang Y."/>
            <person name="Adhikari A."/>
            <person name="Zheng C.-J."/>
            <person name="Schuster L."/>
            <person name="Cowan T.M."/>
            <person name="Smanski M.J."/>
            <person name="Chevrette M.G."/>
            <person name="De Carvalho L.P.S."/>
            <person name="Shen B."/>
        </authorList>
    </citation>
    <scope>NUCLEOTIDE SEQUENCE [LARGE SCALE GENOMIC DNA]</scope>
    <source>
        <strain evidence="5 6">NPDC049503</strain>
    </source>
</reference>
<gene>
    <name evidence="5" type="ORF">ACIBP5_26080</name>
</gene>
<dbReference type="PRINTS" id="PR01399">
    <property type="entry name" value="ENTSNTHTASED"/>
</dbReference>
<feature type="region of interest" description="Disordered" evidence="2">
    <location>
        <begin position="219"/>
        <end position="246"/>
    </location>
</feature>
<dbReference type="GO" id="GO:0016740">
    <property type="term" value="F:transferase activity"/>
    <property type="evidence" value="ECO:0007669"/>
    <property type="project" value="UniProtKB-KW"/>
</dbReference>
<organism evidence="5 6">
    <name type="scientific">Nonomuraea indica</name>
    <dbReference type="NCBI Taxonomy" id="1581193"/>
    <lineage>
        <taxon>Bacteria</taxon>
        <taxon>Bacillati</taxon>
        <taxon>Actinomycetota</taxon>
        <taxon>Actinomycetes</taxon>
        <taxon>Streptosporangiales</taxon>
        <taxon>Streptosporangiaceae</taxon>
        <taxon>Nonomuraea</taxon>
    </lineage>
</organism>
<evidence type="ECO:0000313" key="6">
    <source>
        <dbReference type="Proteomes" id="UP001612928"/>
    </source>
</evidence>